<gene>
    <name evidence="1" type="ORF">FIBSPDRAFT_1047838</name>
</gene>
<reference evidence="1 2" key="1">
    <citation type="journal article" date="2016" name="Mol. Biol. Evol.">
        <title>Comparative Genomics of Early-Diverging Mushroom-Forming Fungi Provides Insights into the Origins of Lignocellulose Decay Capabilities.</title>
        <authorList>
            <person name="Nagy L.G."/>
            <person name="Riley R."/>
            <person name="Tritt A."/>
            <person name="Adam C."/>
            <person name="Daum C."/>
            <person name="Floudas D."/>
            <person name="Sun H."/>
            <person name="Yadav J.S."/>
            <person name="Pangilinan J."/>
            <person name="Larsson K.H."/>
            <person name="Matsuura K."/>
            <person name="Barry K."/>
            <person name="Labutti K."/>
            <person name="Kuo R."/>
            <person name="Ohm R.A."/>
            <person name="Bhattacharya S.S."/>
            <person name="Shirouzu T."/>
            <person name="Yoshinaga Y."/>
            <person name="Martin F.M."/>
            <person name="Grigoriev I.V."/>
            <person name="Hibbett D.S."/>
        </authorList>
    </citation>
    <scope>NUCLEOTIDE SEQUENCE [LARGE SCALE GENOMIC DNA]</scope>
    <source>
        <strain evidence="1 2">CBS 109695</strain>
    </source>
</reference>
<name>A0A166EM35_9AGAM</name>
<dbReference type="InterPro" id="IPR027417">
    <property type="entry name" value="P-loop_NTPase"/>
</dbReference>
<dbReference type="AlphaFoldDB" id="A0A166EM35"/>
<evidence type="ECO:0008006" key="3">
    <source>
        <dbReference type="Google" id="ProtNLM"/>
    </source>
</evidence>
<accession>A0A166EM35</accession>
<protein>
    <recommendedName>
        <fullName evidence="3">G domain-containing protein</fullName>
    </recommendedName>
</protein>
<dbReference type="Proteomes" id="UP000076532">
    <property type="component" value="Unassembled WGS sequence"/>
</dbReference>
<dbReference type="EMBL" id="KV417599">
    <property type="protein sequence ID" value="KZP15898.1"/>
    <property type="molecule type" value="Genomic_DNA"/>
</dbReference>
<sequence>MPRIRIIGEAPFFDPEPEWLSSHYLSLGIIVGIKGRSLVSVDLVNPPCGDVRWKINGKEMKADFASLPELADSQFMTIRMKSRNWLSSNSKEISISAGDLLTRPNQTRSFDEITVKVETESIASSQPPNKMPLLLSMSRCSRQPPSYWPNVLAKFFSFRILVIGKSGAGKSSLINTAFRVQQDEGQTNVLLRVLRNGRTSRDNRL</sequence>
<dbReference type="OrthoDB" id="391988at2759"/>
<evidence type="ECO:0000313" key="2">
    <source>
        <dbReference type="Proteomes" id="UP000076532"/>
    </source>
</evidence>
<proteinExistence type="predicted"/>
<evidence type="ECO:0000313" key="1">
    <source>
        <dbReference type="EMBL" id="KZP15898.1"/>
    </source>
</evidence>
<dbReference type="SUPFAM" id="SSF52540">
    <property type="entry name" value="P-loop containing nucleoside triphosphate hydrolases"/>
    <property type="match status" value="1"/>
</dbReference>
<organism evidence="1 2">
    <name type="scientific">Athelia psychrophila</name>
    <dbReference type="NCBI Taxonomy" id="1759441"/>
    <lineage>
        <taxon>Eukaryota</taxon>
        <taxon>Fungi</taxon>
        <taxon>Dikarya</taxon>
        <taxon>Basidiomycota</taxon>
        <taxon>Agaricomycotina</taxon>
        <taxon>Agaricomycetes</taxon>
        <taxon>Agaricomycetidae</taxon>
        <taxon>Atheliales</taxon>
        <taxon>Atheliaceae</taxon>
        <taxon>Athelia</taxon>
    </lineage>
</organism>
<keyword evidence="2" id="KW-1185">Reference proteome</keyword>
<dbReference type="Gene3D" id="3.40.50.300">
    <property type="entry name" value="P-loop containing nucleotide triphosphate hydrolases"/>
    <property type="match status" value="1"/>
</dbReference>